<dbReference type="HOGENOM" id="CLU_190552_0_0_9"/>
<evidence type="ECO:0000313" key="1">
    <source>
        <dbReference type="EMBL" id="ABO49780.1"/>
    </source>
</evidence>
<proteinExistence type="predicted"/>
<organism evidence="1 2">
    <name type="scientific">Desulforamulus reducens (strain ATCC BAA-1160 / DSM 100696 / MI-1)</name>
    <name type="common">Desulfotomaculum reducens</name>
    <dbReference type="NCBI Taxonomy" id="349161"/>
    <lineage>
        <taxon>Bacteria</taxon>
        <taxon>Bacillati</taxon>
        <taxon>Bacillota</taxon>
        <taxon>Clostridia</taxon>
        <taxon>Eubacteriales</taxon>
        <taxon>Peptococcaceae</taxon>
        <taxon>Desulforamulus</taxon>
    </lineage>
</organism>
<dbReference type="STRING" id="349161.Dred_1246"/>
<dbReference type="SUPFAM" id="SSF47240">
    <property type="entry name" value="Ferritin-like"/>
    <property type="match status" value="1"/>
</dbReference>
<dbReference type="EMBL" id="CP000612">
    <property type="protein sequence ID" value="ABO49780.1"/>
    <property type="molecule type" value="Genomic_DNA"/>
</dbReference>
<keyword evidence="2" id="KW-1185">Reference proteome</keyword>
<reference evidence="1 2" key="1">
    <citation type="submission" date="2007-03" db="EMBL/GenBank/DDBJ databases">
        <title>Complete sequence of Desulfotomaculum reducens MI-1.</title>
        <authorList>
            <consortium name="US DOE Joint Genome Institute"/>
            <person name="Copeland A."/>
            <person name="Lucas S."/>
            <person name="Lapidus A."/>
            <person name="Barry K."/>
            <person name="Detter J.C."/>
            <person name="Glavina del Rio T."/>
            <person name="Hammon N."/>
            <person name="Israni S."/>
            <person name="Dalin E."/>
            <person name="Tice H."/>
            <person name="Pitluck S."/>
            <person name="Sims D."/>
            <person name="Brettin T."/>
            <person name="Bruce D."/>
            <person name="Han C."/>
            <person name="Tapia R."/>
            <person name="Schmutz J."/>
            <person name="Larimer F."/>
            <person name="Land M."/>
            <person name="Hauser L."/>
            <person name="Kyrpides N."/>
            <person name="Kim E."/>
            <person name="Tebo B.M."/>
            <person name="Richardson P."/>
        </authorList>
    </citation>
    <scope>NUCLEOTIDE SEQUENCE [LARGE SCALE GENOMIC DNA]</scope>
    <source>
        <strain evidence="1 2">MI-1</strain>
    </source>
</reference>
<name>A4J3X7_DESRM</name>
<sequence>MPKITQCKRDEYKGGGEFIVAKLTQKEIQNNLLKQAYDGEVLRQAKYSYLMDIIKDKRLKKLFKVFAMTARGHIAELKQEMQNLDIK</sequence>
<dbReference type="InterPro" id="IPR009078">
    <property type="entry name" value="Ferritin-like_SF"/>
</dbReference>
<protein>
    <submittedName>
        <fullName evidence="1">Uncharacterized protein</fullName>
    </submittedName>
</protein>
<dbReference type="Proteomes" id="UP000001556">
    <property type="component" value="Chromosome"/>
</dbReference>
<evidence type="ECO:0000313" key="2">
    <source>
        <dbReference type="Proteomes" id="UP000001556"/>
    </source>
</evidence>
<dbReference type="KEGG" id="drm:Dred_1246"/>
<gene>
    <name evidence="1" type="ordered locus">Dred_1246</name>
</gene>
<accession>A4J3X7</accession>
<dbReference type="AlphaFoldDB" id="A4J3X7"/>